<evidence type="ECO:0000256" key="6">
    <source>
        <dbReference type="SAM" id="Coils"/>
    </source>
</evidence>
<keyword evidence="4" id="KW-0863">Zinc-finger</keyword>
<evidence type="ECO:0000313" key="11">
    <source>
        <dbReference type="WBParaSite" id="ACRNAN_scaffold3069.g18717.t1"/>
    </source>
</evidence>
<feature type="compositionally biased region" description="Acidic residues" evidence="7">
    <location>
        <begin position="231"/>
        <end position="243"/>
    </location>
</feature>
<keyword evidence="4" id="KW-0479">Metal-binding</keyword>
<feature type="region of interest" description="Disordered" evidence="7">
    <location>
        <begin position="223"/>
        <end position="243"/>
    </location>
</feature>
<dbReference type="InterPro" id="IPR000219">
    <property type="entry name" value="DH_dom"/>
</dbReference>
<feature type="compositionally biased region" description="Basic and acidic residues" evidence="7">
    <location>
        <begin position="366"/>
        <end position="379"/>
    </location>
</feature>
<evidence type="ECO:0000256" key="2">
    <source>
        <dbReference type="ARBA" id="ARBA00022490"/>
    </source>
</evidence>
<organism evidence="10 11">
    <name type="scientific">Acrobeloides nanus</name>
    <dbReference type="NCBI Taxonomy" id="290746"/>
    <lineage>
        <taxon>Eukaryota</taxon>
        <taxon>Metazoa</taxon>
        <taxon>Ecdysozoa</taxon>
        <taxon>Nematoda</taxon>
        <taxon>Chromadorea</taxon>
        <taxon>Rhabditida</taxon>
        <taxon>Tylenchina</taxon>
        <taxon>Cephalobomorpha</taxon>
        <taxon>Cephaloboidea</taxon>
        <taxon>Cephalobidae</taxon>
        <taxon>Acrobeloides</taxon>
    </lineage>
</organism>
<sequence length="1694" mass="193975">MASTSVGLTRKFSDKEFSISLEHDDQTQHQSTPNSRSRSEPPKRHRIKPHLRVSLDSPSITIDNSDSQGSSQTKINGEEHEEENEDIVPEFQTDNNHLTEDTEPFFNIPFKDVMNMSMISAHHQLGQDDIGEDVFQVLTHNNLDTTSEHDDQGFSEDSKAETEPDSSKLNYSMTPELRSAPPIFSNHSSISFDEFFVMEKPELPVISEEREHAISISECETLRQKSLDQDFPSEPEELPPEPEEFELRLQAELGLPEEYLLVPEESNQESESQEEEDLFPSANLSLEERSYIAHPRSSSDHILSSRLQRSSLGAESTIEFRKEPEMNSPVDYRKSPSSPTSRYDRCKSNIVLGTFPDQTEHEDDSEALKQRSPSIDRKLSTSTPSIADSNEAKTFNFPSSSNELQTPVFKRQRKRSGTEGKPSNGATSLSAQPSLKIKNNEANNKSHTAPATIDPKISQPVSSNSMSSSSNPLQPLRKSVSTKSSVSISSLVDRFTSHRHTSDSNIIAGTPGRRSFNFKLKSFFTSSLKETPTMVRTSANGNVADPKKPIISTGVKLRKYELKDDELPNGKHKAKDDELPNGKYKATDELSIHHLLLGQNQQKLVPVREDRNGVKNQVSKNGPIPLGNGVMLRGIPKIRRPHYVASLPVIEKISQGTTVEANINPRHSLASVQESPHENYHNSKLEEFIRKQSEAQDPQGPPSTPTSRRLRRTQSCKSERTLNRLKKNPLAPEVATSPYKNYTLTTPRKRGIQKKKTPTKRRKSIHQNVVEAVEAEIILRHVEELKEQKNLEQDKAANGENKLEQEKKKIVQKNNWLWSIRGKKKPKDTMSLNNFTYSPLPAKKTSIVNMERKTSNEIMHKFEGLPDDLASVLKNEPASIRSREPSDRSPITPNHFIEDVAFFAKISQPPQLEKSKWMDLELWSVEDPSWTAKHPNIKLSTNEKKRQNIINEFYYTEKQHCQMIVFLQQAYQVGLRSLNVLSENELNQLIPDVLDSMLDFHLRLLRKIRKRKADNIVVDKISDVICEEFENGPYTTAAINAYTSFCASREESQKRYLNYLTKSPRFKQFFELQEQNPCAKGRTFKACLLVIASRLTKYPVLVEQIGKYDPPEHKEENKRAHYAVKQFALKVDRELSKIELNRRWDHLRQNLDTTSTGRLLKEPFTIQDLVYQDPADCRKVVSIGSVKMQDVKTGQKVELCMVLFDDIIVLFQDKNGTLQFFKHSDHASVIPLQTLIPREMERSNEIMLVVTAKECPDMYRLIFNNKSEVRQWIQAIKSARETAPRYVRRHGHTQNVESANQMGSENDPNEIAYNENIQKWQKGLEGIFALRKDKEDQLRVYINERMKFFDEVRSHFKKFPAKPIKDPHLIAGTSRAKIERQNRDIEKMKNIVRGKFNELREHRRAALDQLVETAQNARDCDLVSFFDDLHDLSHPENQATSSTSSEENDESRGYRQKKPKRNRTYHGEVDSYEKGSIRRHTTLPKMGEAGPNSTGEEDAETEKQVDEEYRKLPLKMSSKARRAASKLIEENVSLRVENNKLKSEIALQELHIVSLKSRKAPVVETAEKLESLRQKQEEIRELEKRSKQKREMDLSEISLRQKELEKKEALLKSNEENLNKRWHDLLNMEEKQSLNTAHTISPQASFKDGSIVQREKSSPRTSTIYPSLSGSDLHAPIPHHLAEKSKKMIKKDKK</sequence>
<dbReference type="PANTHER" id="PTHR13944">
    <property type="entry name" value="AGAP007712-PA"/>
    <property type="match status" value="1"/>
</dbReference>
<comment type="subcellular location">
    <subcellularLocation>
        <location evidence="1">Cytoplasm</location>
    </subcellularLocation>
</comment>
<keyword evidence="3" id="KW-0597">Phosphoprotein</keyword>
<dbReference type="Pfam" id="PF00621">
    <property type="entry name" value="RhoGEF"/>
    <property type="match status" value="1"/>
</dbReference>
<feature type="compositionally biased region" description="Basic and acidic residues" evidence="7">
    <location>
        <begin position="11"/>
        <end position="27"/>
    </location>
</feature>
<feature type="region of interest" description="Disordered" evidence="7">
    <location>
        <begin position="144"/>
        <end position="170"/>
    </location>
</feature>
<dbReference type="SUPFAM" id="SSF48065">
    <property type="entry name" value="DBL homology domain (DH-domain)"/>
    <property type="match status" value="1"/>
</dbReference>
<dbReference type="GO" id="GO:0008270">
    <property type="term" value="F:zinc ion binding"/>
    <property type="evidence" value="ECO:0007669"/>
    <property type="project" value="UniProtKB-KW"/>
</dbReference>
<dbReference type="Pfam" id="PF17838">
    <property type="entry name" value="PH_16"/>
    <property type="match status" value="1"/>
</dbReference>
<reference evidence="11" key="1">
    <citation type="submission" date="2022-11" db="UniProtKB">
        <authorList>
            <consortium name="WormBaseParasite"/>
        </authorList>
    </citation>
    <scope>IDENTIFICATION</scope>
</reference>
<evidence type="ECO:0000256" key="1">
    <source>
        <dbReference type="ARBA" id="ARBA00004496"/>
    </source>
</evidence>
<feature type="compositionally biased region" description="Polar residues" evidence="7">
    <location>
        <begin position="300"/>
        <end position="314"/>
    </location>
</feature>
<evidence type="ECO:0000259" key="9">
    <source>
        <dbReference type="PROSITE" id="PS50010"/>
    </source>
</evidence>
<feature type="domain" description="PH" evidence="8">
    <location>
        <begin position="1179"/>
        <end position="1281"/>
    </location>
</feature>
<feature type="compositionally biased region" description="Low complexity" evidence="7">
    <location>
        <begin position="462"/>
        <end position="471"/>
    </location>
</feature>
<protein>
    <submittedName>
        <fullName evidence="11">DH domain-containing protein</fullName>
    </submittedName>
</protein>
<dbReference type="InterPro" id="IPR035899">
    <property type="entry name" value="DBL_dom_sf"/>
</dbReference>
<dbReference type="InterPro" id="IPR051632">
    <property type="entry name" value="Rho_GEF"/>
</dbReference>
<dbReference type="GO" id="GO:0005737">
    <property type="term" value="C:cytoplasm"/>
    <property type="evidence" value="ECO:0007669"/>
    <property type="project" value="UniProtKB-SubCell"/>
</dbReference>
<evidence type="ECO:0000256" key="5">
    <source>
        <dbReference type="ARBA" id="ARBA00023054"/>
    </source>
</evidence>
<feature type="compositionally biased region" description="Basic and acidic residues" evidence="7">
    <location>
        <begin position="1465"/>
        <end position="1476"/>
    </location>
</feature>
<dbReference type="SMART" id="SM00233">
    <property type="entry name" value="PH"/>
    <property type="match status" value="1"/>
</dbReference>
<proteinExistence type="predicted"/>
<feature type="coiled-coil region" evidence="6">
    <location>
        <begin position="1524"/>
        <end position="1621"/>
    </location>
</feature>
<feature type="coiled-coil region" evidence="6">
    <location>
        <begin position="782"/>
        <end position="809"/>
    </location>
</feature>
<evidence type="ECO:0000259" key="8">
    <source>
        <dbReference type="PROSITE" id="PS50003"/>
    </source>
</evidence>
<feature type="region of interest" description="Disordered" evidence="7">
    <location>
        <begin position="691"/>
        <end position="736"/>
    </location>
</feature>
<feature type="region of interest" description="Disordered" evidence="7">
    <location>
        <begin position="256"/>
        <end position="483"/>
    </location>
</feature>
<accession>A0A914DND6</accession>
<dbReference type="SUPFAM" id="SSF50729">
    <property type="entry name" value="PH domain-like"/>
    <property type="match status" value="1"/>
</dbReference>
<evidence type="ECO:0000256" key="3">
    <source>
        <dbReference type="ARBA" id="ARBA00022553"/>
    </source>
</evidence>
<feature type="domain" description="DH" evidence="9">
    <location>
        <begin position="945"/>
        <end position="1134"/>
    </location>
</feature>
<dbReference type="SMART" id="SM00325">
    <property type="entry name" value="RhoGEF"/>
    <property type="match status" value="1"/>
</dbReference>
<dbReference type="PANTHER" id="PTHR13944:SF21">
    <property type="entry name" value="CYSTS, ISOFORM C"/>
    <property type="match status" value="1"/>
</dbReference>
<dbReference type="PROSITE" id="PS50003">
    <property type="entry name" value="PH_DOMAIN"/>
    <property type="match status" value="1"/>
</dbReference>
<keyword evidence="5 6" id="KW-0175">Coiled coil</keyword>
<feature type="compositionally biased region" description="Polar residues" evidence="7">
    <location>
        <begin position="56"/>
        <end position="75"/>
    </location>
</feature>
<name>A0A914DND6_9BILA</name>
<feature type="region of interest" description="Disordered" evidence="7">
    <location>
        <begin position="1637"/>
        <end position="1694"/>
    </location>
</feature>
<evidence type="ECO:0000313" key="10">
    <source>
        <dbReference type="Proteomes" id="UP000887540"/>
    </source>
</evidence>
<keyword evidence="10" id="KW-1185">Reference proteome</keyword>
<feature type="compositionally biased region" description="Polar residues" evidence="7">
    <location>
        <begin position="380"/>
        <end position="405"/>
    </location>
</feature>
<feature type="compositionally biased region" description="Polar residues" evidence="7">
    <location>
        <begin position="424"/>
        <end position="433"/>
    </location>
</feature>
<dbReference type="GO" id="GO:0035023">
    <property type="term" value="P:regulation of Rho protein signal transduction"/>
    <property type="evidence" value="ECO:0007669"/>
    <property type="project" value="TreeGrafter"/>
</dbReference>
<feature type="compositionally biased region" description="Basic residues" evidence="7">
    <location>
        <begin position="1454"/>
        <end position="1464"/>
    </location>
</feature>
<dbReference type="Proteomes" id="UP000887540">
    <property type="component" value="Unplaced"/>
</dbReference>
<dbReference type="InterPro" id="IPR001849">
    <property type="entry name" value="PH_domain"/>
</dbReference>
<dbReference type="PROSITE" id="PS50010">
    <property type="entry name" value="DH_2"/>
    <property type="match status" value="1"/>
</dbReference>
<dbReference type="Gene3D" id="2.30.29.30">
    <property type="entry name" value="Pleckstrin-homology domain (PH domain)/Phosphotyrosine-binding domain (PTB)"/>
    <property type="match status" value="1"/>
</dbReference>
<keyword evidence="2" id="KW-0963">Cytoplasm</keyword>
<evidence type="ECO:0000256" key="4">
    <source>
        <dbReference type="ARBA" id="ARBA00022771"/>
    </source>
</evidence>
<feature type="region of interest" description="Disordered" evidence="7">
    <location>
        <begin position="1"/>
        <end position="86"/>
    </location>
</feature>
<dbReference type="InterPro" id="IPR011993">
    <property type="entry name" value="PH-like_dom_sf"/>
</dbReference>
<feature type="compositionally biased region" description="Polar residues" evidence="7">
    <location>
        <begin position="1659"/>
        <end position="1670"/>
    </location>
</feature>
<dbReference type="GO" id="GO:0005085">
    <property type="term" value="F:guanyl-nucleotide exchange factor activity"/>
    <property type="evidence" value="ECO:0007669"/>
    <property type="project" value="InterPro"/>
</dbReference>
<feature type="compositionally biased region" description="Polar residues" evidence="7">
    <location>
        <begin position="440"/>
        <end position="449"/>
    </location>
</feature>
<keyword evidence="4" id="KW-0862">Zinc</keyword>
<dbReference type="InterPro" id="IPR041020">
    <property type="entry name" value="PH_16"/>
</dbReference>
<evidence type="ECO:0000256" key="7">
    <source>
        <dbReference type="SAM" id="MobiDB-lite"/>
    </source>
</evidence>
<dbReference type="Gene3D" id="1.20.900.10">
    <property type="entry name" value="Dbl homology (DH) domain"/>
    <property type="match status" value="1"/>
</dbReference>
<dbReference type="WBParaSite" id="ACRNAN_scaffold3069.g18717.t1">
    <property type="protein sequence ID" value="ACRNAN_scaffold3069.g18717.t1"/>
    <property type="gene ID" value="ACRNAN_scaffold3069.g18717"/>
</dbReference>
<feature type="compositionally biased region" description="Basic and acidic residues" evidence="7">
    <location>
        <begin position="146"/>
        <end position="166"/>
    </location>
</feature>
<feature type="region of interest" description="Disordered" evidence="7">
    <location>
        <begin position="1433"/>
        <end position="1504"/>
    </location>
</feature>
<feature type="compositionally biased region" description="Acidic residues" evidence="7">
    <location>
        <begin position="266"/>
        <end position="278"/>
    </location>
</feature>